<dbReference type="KEGG" id="xdi:EZH22_10995"/>
<evidence type="ECO:0000256" key="2">
    <source>
        <dbReference type="ARBA" id="ARBA00023125"/>
    </source>
</evidence>
<feature type="DNA-binding region" description="H-T-H motif" evidence="4">
    <location>
        <begin position="44"/>
        <end position="63"/>
    </location>
</feature>
<keyword evidence="3" id="KW-0804">Transcription</keyword>
<dbReference type="PANTHER" id="PTHR30055">
    <property type="entry name" value="HTH-TYPE TRANSCRIPTIONAL REGULATOR RUTR"/>
    <property type="match status" value="1"/>
</dbReference>
<dbReference type="Gene3D" id="1.10.357.10">
    <property type="entry name" value="Tetracycline Repressor, domain 2"/>
    <property type="match status" value="1"/>
</dbReference>
<dbReference type="InterPro" id="IPR050109">
    <property type="entry name" value="HTH-type_TetR-like_transc_reg"/>
</dbReference>
<dbReference type="InterPro" id="IPR036271">
    <property type="entry name" value="Tet_transcr_reg_TetR-rel_C_sf"/>
</dbReference>
<evidence type="ECO:0000313" key="6">
    <source>
        <dbReference type="EMBL" id="QRG08755.1"/>
    </source>
</evidence>
<dbReference type="GO" id="GO:0003700">
    <property type="term" value="F:DNA-binding transcription factor activity"/>
    <property type="evidence" value="ECO:0007669"/>
    <property type="project" value="TreeGrafter"/>
</dbReference>
<sequence>MPETPQQDGARRASIGARRNPAAEAAILAAARDLLAERGYAGFSIDEVARRAGAGKPTIYRWWPTKADLLIDVYSAEKAAIIAAPETGALWSDILDYTRALWAFWRGTPSGRTFRALIAEAQAGEAALRALRDKFLPERLKDLRLMFERAAARGDIDAAAVDALVELYIGFNWVRLLTDRIADDPPGIEAMARTLAGAPPGKAQ</sequence>
<keyword evidence="1" id="KW-0805">Transcription regulation</keyword>
<dbReference type="InterPro" id="IPR011075">
    <property type="entry name" value="TetR_C"/>
</dbReference>
<dbReference type="AlphaFoldDB" id="A0A974SKE3"/>
<dbReference type="InterPro" id="IPR001647">
    <property type="entry name" value="HTH_TetR"/>
</dbReference>
<keyword evidence="7" id="KW-1185">Reference proteome</keyword>
<dbReference type="PROSITE" id="PS50977">
    <property type="entry name" value="HTH_TETR_2"/>
    <property type="match status" value="1"/>
</dbReference>
<protein>
    <submittedName>
        <fullName evidence="6">TetR/AcrR family transcriptional regulator</fullName>
    </submittedName>
</protein>
<dbReference type="PRINTS" id="PR00455">
    <property type="entry name" value="HTHTETR"/>
</dbReference>
<proteinExistence type="predicted"/>
<dbReference type="InterPro" id="IPR009057">
    <property type="entry name" value="Homeodomain-like_sf"/>
</dbReference>
<dbReference type="Proteomes" id="UP000596427">
    <property type="component" value="Chromosome"/>
</dbReference>
<evidence type="ECO:0000259" key="5">
    <source>
        <dbReference type="PROSITE" id="PS50977"/>
    </source>
</evidence>
<evidence type="ECO:0000313" key="7">
    <source>
        <dbReference type="Proteomes" id="UP000596427"/>
    </source>
</evidence>
<accession>A0A974SKE3</accession>
<dbReference type="Pfam" id="PF00440">
    <property type="entry name" value="TetR_N"/>
    <property type="match status" value="1"/>
</dbReference>
<evidence type="ECO:0000256" key="4">
    <source>
        <dbReference type="PROSITE-ProRule" id="PRU00335"/>
    </source>
</evidence>
<evidence type="ECO:0000256" key="1">
    <source>
        <dbReference type="ARBA" id="ARBA00023015"/>
    </source>
</evidence>
<organism evidence="6 7">
    <name type="scientific">Xanthobacter dioxanivorans</name>
    <dbReference type="NCBI Taxonomy" id="2528964"/>
    <lineage>
        <taxon>Bacteria</taxon>
        <taxon>Pseudomonadati</taxon>
        <taxon>Pseudomonadota</taxon>
        <taxon>Alphaproteobacteria</taxon>
        <taxon>Hyphomicrobiales</taxon>
        <taxon>Xanthobacteraceae</taxon>
        <taxon>Xanthobacter</taxon>
    </lineage>
</organism>
<keyword evidence="2 4" id="KW-0238">DNA-binding</keyword>
<reference evidence="6 7" key="1">
    <citation type="submission" date="2020-10" db="EMBL/GenBank/DDBJ databases">
        <title>Degradation of 1,4-Dioxane by Xanthobacter sp. YN2, via a Novel Group-2 Soluble Di-Iron Monooxygenase.</title>
        <authorList>
            <person name="Ma F."/>
            <person name="Wang Y."/>
            <person name="Yang J."/>
            <person name="Guo H."/>
            <person name="Su D."/>
            <person name="Yu L."/>
        </authorList>
    </citation>
    <scope>NUCLEOTIDE SEQUENCE [LARGE SCALE GENOMIC DNA]</scope>
    <source>
        <strain evidence="6 7">YN2</strain>
    </source>
</reference>
<dbReference type="EMBL" id="CP063362">
    <property type="protein sequence ID" value="QRG08755.1"/>
    <property type="molecule type" value="Genomic_DNA"/>
</dbReference>
<name>A0A974SKE3_9HYPH</name>
<dbReference type="PANTHER" id="PTHR30055:SF148">
    <property type="entry name" value="TETR-FAMILY TRANSCRIPTIONAL REGULATOR"/>
    <property type="match status" value="1"/>
</dbReference>
<feature type="domain" description="HTH tetR-type" evidence="5">
    <location>
        <begin position="21"/>
        <end position="81"/>
    </location>
</feature>
<dbReference type="Gene3D" id="1.10.10.60">
    <property type="entry name" value="Homeodomain-like"/>
    <property type="match status" value="1"/>
</dbReference>
<dbReference type="Pfam" id="PF16859">
    <property type="entry name" value="TetR_C_11"/>
    <property type="match status" value="1"/>
</dbReference>
<gene>
    <name evidence="6" type="ORF">EZH22_10995</name>
</gene>
<dbReference type="SUPFAM" id="SSF48498">
    <property type="entry name" value="Tetracyclin repressor-like, C-terminal domain"/>
    <property type="match status" value="1"/>
</dbReference>
<dbReference type="RefSeq" id="WP_203195668.1">
    <property type="nucleotide sequence ID" value="NZ_CP063362.1"/>
</dbReference>
<dbReference type="GO" id="GO:0000976">
    <property type="term" value="F:transcription cis-regulatory region binding"/>
    <property type="evidence" value="ECO:0007669"/>
    <property type="project" value="TreeGrafter"/>
</dbReference>
<evidence type="ECO:0000256" key="3">
    <source>
        <dbReference type="ARBA" id="ARBA00023163"/>
    </source>
</evidence>
<dbReference type="SUPFAM" id="SSF46689">
    <property type="entry name" value="Homeodomain-like"/>
    <property type="match status" value="1"/>
</dbReference>